<accession>A0AAX4KZ88</accession>
<dbReference type="Pfam" id="PF09138">
    <property type="entry name" value="Urm1"/>
    <property type="match status" value="1"/>
</dbReference>
<dbReference type="RefSeq" id="WP_338600054.1">
    <property type="nucleotide sequence ID" value="NZ_CP146016.1"/>
</dbReference>
<dbReference type="InterPro" id="IPR016155">
    <property type="entry name" value="Mopterin_synth/thiamin_S_b"/>
</dbReference>
<sequence length="83" mass="9432">MVRIILKGPLVSQFNYKEITINDNNLFNVLSKIDGKKHLILNQHNQIKSGILVLINGKDWRLCDLQKLSDDDVIEIIPVNHGG</sequence>
<dbReference type="GO" id="GO:0034227">
    <property type="term" value="P:tRNA thio-modification"/>
    <property type="evidence" value="ECO:0007669"/>
    <property type="project" value="InterPro"/>
</dbReference>
<evidence type="ECO:0000256" key="1">
    <source>
        <dbReference type="ARBA" id="ARBA00022490"/>
    </source>
</evidence>
<protein>
    <recommendedName>
        <fullName evidence="7">Ubiquitin</fullName>
    </recommendedName>
</protein>
<dbReference type="GeneID" id="89337342"/>
<keyword evidence="2" id="KW-1017">Isopeptide bond</keyword>
<dbReference type="GO" id="GO:0005737">
    <property type="term" value="C:cytoplasm"/>
    <property type="evidence" value="ECO:0007669"/>
    <property type="project" value="InterPro"/>
</dbReference>
<dbReference type="EMBL" id="CP146016">
    <property type="protein sequence ID" value="WWQ60009.1"/>
    <property type="molecule type" value="Genomic_DNA"/>
</dbReference>
<evidence type="ECO:0000313" key="6">
    <source>
        <dbReference type="Proteomes" id="UP001432202"/>
    </source>
</evidence>
<keyword evidence="1" id="KW-0963">Cytoplasm</keyword>
<dbReference type="InterPro" id="IPR015221">
    <property type="entry name" value="Urm1"/>
</dbReference>
<evidence type="ECO:0000256" key="4">
    <source>
        <dbReference type="ARBA" id="ARBA00022786"/>
    </source>
</evidence>
<keyword evidence="4" id="KW-0833">Ubl conjugation pathway</keyword>
<evidence type="ECO:0000256" key="3">
    <source>
        <dbReference type="ARBA" id="ARBA00022694"/>
    </source>
</evidence>
<dbReference type="AlphaFoldDB" id="A0AAX4KZ88"/>
<keyword evidence="6" id="KW-1185">Reference proteome</keyword>
<evidence type="ECO:0000313" key="5">
    <source>
        <dbReference type="EMBL" id="WWQ60009.1"/>
    </source>
</evidence>
<organism evidence="5 6">
    <name type="scientific">Sulfolobus tengchongensis</name>
    <dbReference type="NCBI Taxonomy" id="207809"/>
    <lineage>
        <taxon>Archaea</taxon>
        <taxon>Thermoproteota</taxon>
        <taxon>Thermoprotei</taxon>
        <taxon>Sulfolobales</taxon>
        <taxon>Sulfolobaceae</taxon>
        <taxon>Sulfolobus</taxon>
    </lineage>
</organism>
<dbReference type="Gene3D" id="3.10.20.30">
    <property type="match status" value="1"/>
</dbReference>
<keyword evidence="3" id="KW-0819">tRNA processing</keyword>
<dbReference type="SUPFAM" id="SSF54285">
    <property type="entry name" value="MoaD/ThiS"/>
    <property type="match status" value="1"/>
</dbReference>
<evidence type="ECO:0008006" key="7">
    <source>
        <dbReference type="Google" id="ProtNLM"/>
    </source>
</evidence>
<proteinExistence type="predicted"/>
<gene>
    <name evidence="5" type="ORF">V6M85_11195</name>
</gene>
<dbReference type="InterPro" id="IPR012675">
    <property type="entry name" value="Beta-grasp_dom_sf"/>
</dbReference>
<reference evidence="5 6" key="1">
    <citation type="submission" date="2024-02" db="EMBL/GenBank/DDBJ databases">
        <title>STSV induces naive adaptation in Sulfolobus.</title>
        <authorList>
            <person name="Xiang X."/>
            <person name="Song M."/>
        </authorList>
    </citation>
    <scope>NUCLEOTIDE SEQUENCE [LARGE SCALE GENOMIC DNA]</scope>
    <source>
        <strain evidence="5 6">RT2</strain>
    </source>
</reference>
<evidence type="ECO:0000256" key="2">
    <source>
        <dbReference type="ARBA" id="ARBA00022499"/>
    </source>
</evidence>
<dbReference type="Proteomes" id="UP001432202">
    <property type="component" value="Chromosome"/>
</dbReference>
<name>A0AAX4KZ88_9CREN</name>
<dbReference type="CDD" id="cd17040">
    <property type="entry name" value="Ubl_MoaD_like"/>
    <property type="match status" value="1"/>
</dbReference>